<gene>
    <name evidence="1" type="ORF">BPA30113_03020</name>
</gene>
<evidence type="ECO:0000313" key="2">
    <source>
        <dbReference type="Proteomes" id="UP000494330"/>
    </source>
</evidence>
<dbReference type="Proteomes" id="UP000494330">
    <property type="component" value="Unassembled WGS sequence"/>
</dbReference>
<dbReference type="EMBL" id="CABVQD010000008">
    <property type="protein sequence ID" value="VWB67407.1"/>
    <property type="molecule type" value="Genomic_DNA"/>
</dbReference>
<keyword evidence="2" id="KW-1185">Reference proteome</keyword>
<accession>A0A6J5DHP1</accession>
<reference evidence="1 2" key="1">
    <citation type="submission" date="2019-09" db="EMBL/GenBank/DDBJ databases">
        <authorList>
            <person name="Depoorter E."/>
        </authorList>
    </citation>
    <scope>NUCLEOTIDE SEQUENCE [LARGE SCALE GENOMIC DNA]</scope>
    <source>
        <strain evidence="1">LMG 30113</strain>
    </source>
</reference>
<name>A0A6J5DHP1_9BURK</name>
<evidence type="ECO:0000313" key="1">
    <source>
        <dbReference type="EMBL" id="VWB67407.1"/>
    </source>
</evidence>
<sequence length="52" mass="6050">MLERDYDRVFAESISEQIDGFGEYRFPESHAASFFLLVHANDWCAGTSWPCF</sequence>
<protein>
    <submittedName>
        <fullName evidence="1">Putative DNA polymerase subunit alpha</fullName>
    </submittedName>
</protein>
<dbReference type="AlphaFoldDB" id="A0A6J5DHP1"/>
<proteinExistence type="predicted"/>
<organism evidence="1 2">
    <name type="scientific">Burkholderia paludis</name>
    <dbReference type="NCBI Taxonomy" id="1506587"/>
    <lineage>
        <taxon>Bacteria</taxon>
        <taxon>Pseudomonadati</taxon>
        <taxon>Pseudomonadota</taxon>
        <taxon>Betaproteobacteria</taxon>
        <taxon>Burkholderiales</taxon>
        <taxon>Burkholderiaceae</taxon>
        <taxon>Burkholderia</taxon>
        <taxon>Burkholderia cepacia complex</taxon>
    </lineage>
</organism>